<dbReference type="Proteomes" id="UP000316426">
    <property type="component" value="Chromosome"/>
</dbReference>
<sequence length="49" mass="5026">MKAGGVSTHSTYLQSPLCPAIAARSKASLGKAATHLFLAVTETQLRPSG</sequence>
<dbReference type="AlphaFoldDB" id="A0A518KBE0"/>
<gene>
    <name evidence="1" type="ORF">Spa11_33120</name>
</gene>
<organism evidence="1 2">
    <name type="scientific">Botrimarina mediterranea</name>
    <dbReference type="NCBI Taxonomy" id="2528022"/>
    <lineage>
        <taxon>Bacteria</taxon>
        <taxon>Pseudomonadati</taxon>
        <taxon>Planctomycetota</taxon>
        <taxon>Planctomycetia</taxon>
        <taxon>Pirellulales</taxon>
        <taxon>Lacipirellulaceae</taxon>
        <taxon>Botrimarina</taxon>
    </lineage>
</organism>
<dbReference type="EMBL" id="CP036349">
    <property type="protein sequence ID" value="QDV75102.1"/>
    <property type="molecule type" value="Genomic_DNA"/>
</dbReference>
<accession>A0A518KBE0</accession>
<evidence type="ECO:0000313" key="2">
    <source>
        <dbReference type="Proteomes" id="UP000316426"/>
    </source>
</evidence>
<reference evidence="1 2" key="1">
    <citation type="submission" date="2019-02" db="EMBL/GenBank/DDBJ databases">
        <title>Deep-cultivation of Planctomycetes and their phenomic and genomic characterization uncovers novel biology.</title>
        <authorList>
            <person name="Wiegand S."/>
            <person name="Jogler M."/>
            <person name="Boedeker C."/>
            <person name="Pinto D."/>
            <person name="Vollmers J."/>
            <person name="Rivas-Marin E."/>
            <person name="Kohn T."/>
            <person name="Peeters S.H."/>
            <person name="Heuer A."/>
            <person name="Rast P."/>
            <person name="Oberbeckmann S."/>
            <person name="Bunk B."/>
            <person name="Jeske O."/>
            <person name="Meyerdierks A."/>
            <person name="Storesund J.E."/>
            <person name="Kallscheuer N."/>
            <person name="Luecker S."/>
            <person name="Lage O.M."/>
            <person name="Pohl T."/>
            <person name="Merkel B.J."/>
            <person name="Hornburger P."/>
            <person name="Mueller R.-W."/>
            <person name="Bruemmer F."/>
            <person name="Labrenz M."/>
            <person name="Spormann A.M."/>
            <person name="Op den Camp H."/>
            <person name="Overmann J."/>
            <person name="Amann R."/>
            <person name="Jetten M.S.M."/>
            <person name="Mascher T."/>
            <person name="Medema M.H."/>
            <person name="Devos D.P."/>
            <person name="Kaster A.-K."/>
            <person name="Ovreas L."/>
            <person name="Rohde M."/>
            <person name="Galperin M.Y."/>
            <person name="Jogler C."/>
        </authorList>
    </citation>
    <scope>NUCLEOTIDE SEQUENCE [LARGE SCALE GENOMIC DNA]</scope>
    <source>
        <strain evidence="1 2">Spa11</strain>
    </source>
</reference>
<keyword evidence="2" id="KW-1185">Reference proteome</keyword>
<evidence type="ECO:0000313" key="1">
    <source>
        <dbReference type="EMBL" id="QDV75102.1"/>
    </source>
</evidence>
<name>A0A518KBE0_9BACT</name>
<protein>
    <submittedName>
        <fullName evidence="1">Uncharacterized protein</fullName>
    </submittedName>
</protein>
<dbReference type="KEGG" id="bmei:Spa11_33120"/>
<proteinExistence type="predicted"/>